<gene>
    <name evidence="1" type="ORF">LCGC14_0549560</name>
</gene>
<organism evidence="1">
    <name type="scientific">marine sediment metagenome</name>
    <dbReference type="NCBI Taxonomy" id="412755"/>
    <lineage>
        <taxon>unclassified sequences</taxon>
        <taxon>metagenomes</taxon>
        <taxon>ecological metagenomes</taxon>
    </lineage>
</organism>
<dbReference type="AlphaFoldDB" id="A0A0F9RV24"/>
<proteinExistence type="predicted"/>
<reference evidence="1" key="1">
    <citation type="journal article" date="2015" name="Nature">
        <title>Complex archaea that bridge the gap between prokaryotes and eukaryotes.</title>
        <authorList>
            <person name="Spang A."/>
            <person name="Saw J.H."/>
            <person name="Jorgensen S.L."/>
            <person name="Zaremba-Niedzwiedzka K."/>
            <person name="Martijn J."/>
            <person name="Lind A.E."/>
            <person name="van Eijk R."/>
            <person name="Schleper C."/>
            <person name="Guy L."/>
            <person name="Ettema T.J."/>
        </authorList>
    </citation>
    <scope>NUCLEOTIDE SEQUENCE</scope>
</reference>
<sequence>MSEQPEYRPPNFTIQEASQYKADIDSSIALLGRIAAAFAPHEKPAIAEISEVTTIADVAGNLDGTYFTLSSPTTDFYVWFNATDLSGSSDPGLSGATGIQIDYTSDDSAATIAAAMNAAIDALAELNSSVASDIVTISNRDQGSATDIVDIDTGFSFAIITQGGDGPDDLSLYIDEGFILNNPNLIGNNGMDTIASQIISEGSGGIEAPGVNPRIDRVVINPDTGVYELVSGTEAISPTPPDLPPEKIPNCQFRLETSTTILRNSLITDERVAISAFRTTPGRELIESKNVSNFTTEIDFTSFGEHVFFGRYASYEFVLVGVRILGTSKTFGIRISSDGGITFKAGALDYANMKYSEIGASNDSVDDLATSYQILGEVVSASNLGINSTIKLFNFGVDVLVMHCMVSAQDSGGNEISYLSTGQYTGGGLPNAVRFFTSGTYISGHISLYGIVS</sequence>
<evidence type="ECO:0000313" key="1">
    <source>
        <dbReference type="EMBL" id="KKN58664.1"/>
    </source>
</evidence>
<dbReference type="EMBL" id="LAZR01000751">
    <property type="protein sequence ID" value="KKN58664.1"/>
    <property type="molecule type" value="Genomic_DNA"/>
</dbReference>
<comment type="caution">
    <text evidence="1">The sequence shown here is derived from an EMBL/GenBank/DDBJ whole genome shotgun (WGS) entry which is preliminary data.</text>
</comment>
<name>A0A0F9RV24_9ZZZZ</name>
<protein>
    <submittedName>
        <fullName evidence="1">Uncharacterized protein</fullName>
    </submittedName>
</protein>
<accession>A0A0F9RV24</accession>